<protein>
    <submittedName>
        <fullName evidence="2">Uncharacterized protein</fullName>
    </submittedName>
</protein>
<name>A0A9Q3E1D5_9BASI</name>
<evidence type="ECO:0000313" key="3">
    <source>
        <dbReference type="Proteomes" id="UP000765509"/>
    </source>
</evidence>
<dbReference type="AlphaFoldDB" id="A0A9Q3E1D5"/>
<reference evidence="2" key="1">
    <citation type="submission" date="2021-03" db="EMBL/GenBank/DDBJ databases">
        <title>Draft genome sequence of rust myrtle Austropuccinia psidii MF-1, a brazilian biotype.</title>
        <authorList>
            <person name="Quecine M.C."/>
            <person name="Pachon D.M.R."/>
            <person name="Bonatelli M.L."/>
            <person name="Correr F.H."/>
            <person name="Franceschini L.M."/>
            <person name="Leite T.F."/>
            <person name="Margarido G.R.A."/>
            <person name="Almeida C.A."/>
            <person name="Ferrarezi J.A."/>
            <person name="Labate C.A."/>
        </authorList>
    </citation>
    <scope>NUCLEOTIDE SEQUENCE</scope>
    <source>
        <strain evidence="2">MF-1</strain>
    </source>
</reference>
<dbReference type="EMBL" id="AVOT02023859">
    <property type="protein sequence ID" value="MBW0514171.1"/>
    <property type="molecule type" value="Genomic_DNA"/>
</dbReference>
<proteinExistence type="predicted"/>
<evidence type="ECO:0000313" key="2">
    <source>
        <dbReference type="EMBL" id="MBW0514171.1"/>
    </source>
</evidence>
<comment type="caution">
    <text evidence="2">The sequence shown here is derived from an EMBL/GenBank/DDBJ whole genome shotgun (WGS) entry which is preliminary data.</text>
</comment>
<organism evidence="2 3">
    <name type="scientific">Austropuccinia psidii MF-1</name>
    <dbReference type="NCBI Taxonomy" id="1389203"/>
    <lineage>
        <taxon>Eukaryota</taxon>
        <taxon>Fungi</taxon>
        <taxon>Dikarya</taxon>
        <taxon>Basidiomycota</taxon>
        <taxon>Pucciniomycotina</taxon>
        <taxon>Pucciniomycetes</taxon>
        <taxon>Pucciniales</taxon>
        <taxon>Sphaerophragmiaceae</taxon>
        <taxon>Austropuccinia</taxon>
    </lineage>
</organism>
<gene>
    <name evidence="2" type="ORF">O181_053886</name>
</gene>
<dbReference type="Proteomes" id="UP000765509">
    <property type="component" value="Unassembled WGS sequence"/>
</dbReference>
<keyword evidence="3" id="KW-1185">Reference proteome</keyword>
<feature type="region of interest" description="Disordered" evidence="1">
    <location>
        <begin position="33"/>
        <end position="69"/>
    </location>
</feature>
<feature type="compositionally biased region" description="Low complexity" evidence="1">
    <location>
        <begin position="33"/>
        <end position="44"/>
    </location>
</feature>
<accession>A0A9Q3E1D5</accession>
<sequence length="104" mass="11382">MPISDHPLCDANIPQETIIKMHKARLNQHKLNTSLNNSNSISTSQKTIPTGNLIWPGPNSSNNSNRISDDLQSFLSDHTNNFIPSPNTTSLSPSKLAEVVSFAQ</sequence>
<evidence type="ECO:0000256" key="1">
    <source>
        <dbReference type="SAM" id="MobiDB-lite"/>
    </source>
</evidence>